<evidence type="ECO:0000256" key="2">
    <source>
        <dbReference type="ARBA" id="ARBA00022801"/>
    </source>
</evidence>
<dbReference type="Proteomes" id="UP001320603">
    <property type="component" value="Chromosome"/>
</dbReference>
<proteinExistence type="inferred from homology"/>
<evidence type="ECO:0000313" key="7">
    <source>
        <dbReference type="EMBL" id="WWV65967.1"/>
    </source>
</evidence>
<reference evidence="7 8" key="1">
    <citation type="submission" date="2024-02" db="EMBL/GenBank/DDBJ databases">
        <title>Whole genome sequencing of Parabacteroides sp. AD58.</title>
        <authorList>
            <person name="Chaplin A.V."/>
            <person name="Pikina A.P."/>
            <person name="Sokolova S.R."/>
            <person name="Korostin D.O."/>
            <person name="Efimov B.A."/>
        </authorList>
    </citation>
    <scope>NUCLEOTIDE SEQUENCE [LARGE SCALE GENOMIC DNA]</scope>
    <source>
        <strain evidence="7 8">AD58</strain>
    </source>
</reference>
<gene>
    <name evidence="7" type="ORF">NEE14_013355</name>
</gene>
<dbReference type="InterPro" id="IPR023296">
    <property type="entry name" value="Glyco_hydro_beta-prop_sf"/>
</dbReference>
<evidence type="ECO:0000256" key="4">
    <source>
        <dbReference type="RuleBase" id="RU361187"/>
    </source>
</evidence>
<sequence>MKRLILSFCTGLACFSLSAQSPVTYSNPVIPGDVADPTIIRAGDVYYAAGTSSEWAPFYPLFQSYDLVNWRQVGHLFYEQPAWTKSSFWAPELFYHRGTYYVYYTARRKSDGVSYIGVATSDKPSGPYTDRGVVVEYGTEAIDAFILEDEGQLYISWKAYGLDDRPIELLGCRLSADGLRLEGEPFTLLKDDERRGMEGQHWLKLGDYYYLIYSVNGCCGPKSDYAVSVARSRSLQGPYEKYEGNPILHGGDEIQSCGHGTVTTTSDGRMYYLCHAYFPGENFFMGRQPILQELVLGDDAWLHFKEGETASKTHPLPLAGHVQQPVPDFYDDFTSDRLRVEWTWNYPFATPRIQLFGGRLSLSGELKAGAEAGTALCLRPVAADYTFETVVLNQNDARKGITMYGDDRNLLSLVCRNNQLELCLRKEGKETPLAAPVVLPIPERGEKPVYLRLQVKAGCQYAFFYSLDGKSWTQIKQQVQNADLVQWDRVARPGLYYEGKTGEALFEYALMRNQH</sequence>
<dbReference type="CDD" id="cd08999">
    <property type="entry name" value="GH43_ABN-like"/>
    <property type="match status" value="1"/>
</dbReference>
<keyword evidence="8" id="KW-1185">Reference proteome</keyword>
<dbReference type="PANTHER" id="PTHR42812:SF5">
    <property type="entry name" value="ENDO-ARABINASE"/>
    <property type="match status" value="1"/>
</dbReference>
<dbReference type="PANTHER" id="PTHR42812">
    <property type="entry name" value="BETA-XYLOSIDASE"/>
    <property type="match status" value="1"/>
</dbReference>
<name>A0ABZ2IN19_9BACT</name>
<feature type="domain" description="Beta-xylosidase C-terminal Concanavalin A-like" evidence="6">
    <location>
        <begin position="331"/>
        <end position="481"/>
    </location>
</feature>
<dbReference type="InterPro" id="IPR051795">
    <property type="entry name" value="Glycosyl_Hydrlase_43"/>
</dbReference>
<feature type="signal peptide" evidence="5">
    <location>
        <begin position="1"/>
        <end position="19"/>
    </location>
</feature>
<dbReference type="EMBL" id="CP146284">
    <property type="protein sequence ID" value="WWV65967.1"/>
    <property type="molecule type" value="Genomic_DNA"/>
</dbReference>
<dbReference type="InterPro" id="IPR013320">
    <property type="entry name" value="ConA-like_dom_sf"/>
</dbReference>
<evidence type="ECO:0000259" key="6">
    <source>
        <dbReference type="Pfam" id="PF17851"/>
    </source>
</evidence>
<dbReference type="SUPFAM" id="SSF49899">
    <property type="entry name" value="Concanavalin A-like lectins/glucanases"/>
    <property type="match status" value="1"/>
</dbReference>
<evidence type="ECO:0000313" key="8">
    <source>
        <dbReference type="Proteomes" id="UP001320603"/>
    </source>
</evidence>
<keyword evidence="3 4" id="KW-0326">Glycosidase</keyword>
<protein>
    <submittedName>
        <fullName evidence="7">Family 43 glycosylhydrolase</fullName>
    </submittedName>
</protein>
<dbReference type="Pfam" id="PF17851">
    <property type="entry name" value="GH43_C2"/>
    <property type="match status" value="1"/>
</dbReference>
<evidence type="ECO:0000256" key="1">
    <source>
        <dbReference type="ARBA" id="ARBA00009865"/>
    </source>
</evidence>
<dbReference type="SUPFAM" id="SSF75005">
    <property type="entry name" value="Arabinanase/levansucrase/invertase"/>
    <property type="match status" value="1"/>
</dbReference>
<accession>A0ABZ2IN19</accession>
<dbReference type="InterPro" id="IPR006710">
    <property type="entry name" value="Glyco_hydro_43"/>
</dbReference>
<comment type="similarity">
    <text evidence="1 4">Belongs to the glycosyl hydrolase 43 family.</text>
</comment>
<organism evidence="7 8">
    <name type="scientific">Parabacteroides absconsus</name>
    <dbReference type="NCBI Taxonomy" id="2951805"/>
    <lineage>
        <taxon>Bacteria</taxon>
        <taxon>Pseudomonadati</taxon>
        <taxon>Bacteroidota</taxon>
        <taxon>Bacteroidia</taxon>
        <taxon>Bacteroidales</taxon>
        <taxon>Tannerellaceae</taxon>
        <taxon>Parabacteroides</taxon>
    </lineage>
</organism>
<evidence type="ECO:0000256" key="5">
    <source>
        <dbReference type="SAM" id="SignalP"/>
    </source>
</evidence>
<dbReference type="Gene3D" id="2.60.120.200">
    <property type="match status" value="1"/>
</dbReference>
<keyword evidence="5" id="KW-0732">Signal</keyword>
<dbReference type="Pfam" id="PF04616">
    <property type="entry name" value="Glyco_hydro_43"/>
    <property type="match status" value="1"/>
</dbReference>
<dbReference type="InterPro" id="IPR041542">
    <property type="entry name" value="GH43_C2"/>
</dbReference>
<keyword evidence="2 4" id="KW-0378">Hydrolase</keyword>
<dbReference type="Gene3D" id="2.115.10.20">
    <property type="entry name" value="Glycosyl hydrolase domain, family 43"/>
    <property type="match status" value="1"/>
</dbReference>
<feature type="chain" id="PRO_5047353501" evidence="5">
    <location>
        <begin position="20"/>
        <end position="515"/>
    </location>
</feature>
<dbReference type="RefSeq" id="WP_251966937.1">
    <property type="nucleotide sequence ID" value="NZ_CP146284.1"/>
</dbReference>
<evidence type="ECO:0000256" key="3">
    <source>
        <dbReference type="ARBA" id="ARBA00023295"/>
    </source>
</evidence>